<evidence type="ECO:0000256" key="1">
    <source>
        <dbReference type="ARBA" id="ARBA00004651"/>
    </source>
</evidence>
<evidence type="ECO:0000256" key="10">
    <source>
        <dbReference type="ARBA" id="ARBA00023065"/>
    </source>
</evidence>
<dbReference type="PANTHER" id="PTHR11537">
    <property type="entry name" value="VOLTAGE-GATED POTASSIUM CHANNEL"/>
    <property type="match status" value="1"/>
</dbReference>
<accession>A0A212DBQ2</accession>
<evidence type="ECO:0000259" key="15">
    <source>
        <dbReference type="Pfam" id="PF00520"/>
    </source>
</evidence>
<feature type="transmembrane region" description="Helical" evidence="14">
    <location>
        <begin position="412"/>
        <end position="436"/>
    </location>
</feature>
<evidence type="ECO:0000256" key="2">
    <source>
        <dbReference type="ARBA" id="ARBA00022448"/>
    </source>
</evidence>
<name>A0A212DBQ2_CEREH</name>
<keyword evidence="8" id="KW-0630">Potassium</keyword>
<organism evidence="17 18">
    <name type="scientific">Cervus elaphus hippelaphus</name>
    <name type="common">European red deer</name>
    <dbReference type="NCBI Taxonomy" id="46360"/>
    <lineage>
        <taxon>Eukaryota</taxon>
        <taxon>Metazoa</taxon>
        <taxon>Chordata</taxon>
        <taxon>Craniata</taxon>
        <taxon>Vertebrata</taxon>
        <taxon>Euteleostomi</taxon>
        <taxon>Mammalia</taxon>
        <taxon>Eutheria</taxon>
        <taxon>Laurasiatheria</taxon>
        <taxon>Artiodactyla</taxon>
        <taxon>Ruminantia</taxon>
        <taxon>Pecora</taxon>
        <taxon>Cervidae</taxon>
        <taxon>Cervinae</taxon>
        <taxon>Cervus</taxon>
    </lineage>
</organism>
<evidence type="ECO:0000259" key="16">
    <source>
        <dbReference type="Pfam" id="PF02214"/>
    </source>
</evidence>
<proteinExistence type="predicted"/>
<dbReference type="PANTHER" id="PTHR11537:SF167">
    <property type="entry name" value="POTASSIUM VOLTAGE-GATED CHANNEL SUBFAMILY G MEMBER 4"/>
    <property type="match status" value="1"/>
</dbReference>
<feature type="domain" description="Ion transport" evidence="15">
    <location>
        <begin position="219"/>
        <end position="440"/>
    </location>
</feature>
<reference evidence="17 18" key="1">
    <citation type="journal article" date="2018" name="Mol. Genet. Genomics">
        <title>The red deer Cervus elaphus genome CerEla1.0: sequencing, annotating, genes, and chromosomes.</title>
        <authorList>
            <person name="Bana N.A."/>
            <person name="Nyiri A."/>
            <person name="Nagy J."/>
            <person name="Frank K."/>
            <person name="Nagy T."/>
            <person name="Steger V."/>
            <person name="Schiller M."/>
            <person name="Lakatos P."/>
            <person name="Sugar L."/>
            <person name="Horn P."/>
            <person name="Barta E."/>
            <person name="Orosz L."/>
        </authorList>
    </citation>
    <scope>NUCLEOTIDE SEQUENCE [LARGE SCALE GENOMIC DNA]</scope>
    <source>
        <strain evidence="17">Hungarian</strain>
    </source>
</reference>
<keyword evidence="4" id="KW-0633">Potassium transport</keyword>
<feature type="transmembrane region" description="Helical" evidence="14">
    <location>
        <begin position="350"/>
        <end position="371"/>
    </location>
</feature>
<dbReference type="GO" id="GO:0051260">
    <property type="term" value="P:protein homooligomerization"/>
    <property type="evidence" value="ECO:0007669"/>
    <property type="project" value="InterPro"/>
</dbReference>
<keyword evidence="7" id="KW-0851">Voltage-gated channel</keyword>
<dbReference type="FunFam" id="3.30.710.10:FF:000019">
    <property type="entry name" value="Potassium voltage-gated channel, subfamily G, member 1"/>
    <property type="match status" value="1"/>
</dbReference>
<dbReference type="InterPro" id="IPR003131">
    <property type="entry name" value="T1-type_BTB"/>
</dbReference>
<dbReference type="Gene3D" id="1.10.287.70">
    <property type="match status" value="1"/>
</dbReference>
<comment type="subcellular location">
    <subcellularLocation>
        <location evidence="1">Cell membrane</location>
        <topology evidence="1">Multi-pass membrane protein</topology>
    </subcellularLocation>
</comment>
<evidence type="ECO:0000256" key="8">
    <source>
        <dbReference type="ARBA" id="ARBA00022958"/>
    </source>
</evidence>
<keyword evidence="11 14" id="KW-0472">Membrane</keyword>
<dbReference type="EMBL" id="MKHE01000004">
    <property type="protein sequence ID" value="OWK15564.1"/>
    <property type="molecule type" value="Genomic_DNA"/>
</dbReference>
<feature type="domain" description="Potassium channel tetramerisation-type BTB" evidence="16">
    <location>
        <begin position="62"/>
        <end position="159"/>
    </location>
</feature>
<gene>
    <name evidence="17" type="ORF">Celaphus_00004002</name>
</gene>
<dbReference type="Pfam" id="PF00520">
    <property type="entry name" value="Ion_trans"/>
    <property type="match status" value="1"/>
</dbReference>
<keyword evidence="10" id="KW-0406">Ion transport</keyword>
<dbReference type="InterPro" id="IPR005821">
    <property type="entry name" value="Ion_trans_dom"/>
</dbReference>
<keyword evidence="9 14" id="KW-1133">Transmembrane helix</keyword>
<feature type="coiled-coil region" evidence="13">
    <location>
        <begin position="440"/>
        <end position="467"/>
    </location>
</feature>
<dbReference type="Gene3D" id="1.20.120.350">
    <property type="entry name" value="Voltage-gated potassium channels. Chain C"/>
    <property type="match status" value="1"/>
</dbReference>
<evidence type="ECO:0000256" key="5">
    <source>
        <dbReference type="ARBA" id="ARBA00022692"/>
    </source>
</evidence>
<evidence type="ECO:0000256" key="4">
    <source>
        <dbReference type="ARBA" id="ARBA00022538"/>
    </source>
</evidence>
<keyword evidence="13" id="KW-0175">Coiled coil</keyword>
<evidence type="ECO:0000256" key="12">
    <source>
        <dbReference type="ARBA" id="ARBA00023303"/>
    </source>
</evidence>
<dbReference type="InterPro" id="IPR003971">
    <property type="entry name" value="K_chnl_volt-dep_Kv5/Kv9"/>
</dbReference>
<comment type="caution">
    <text evidence="17">The sequence shown here is derived from an EMBL/GenBank/DDBJ whole genome shotgun (WGS) entry which is preliminary data.</text>
</comment>
<evidence type="ECO:0000256" key="3">
    <source>
        <dbReference type="ARBA" id="ARBA00022475"/>
    </source>
</evidence>
<dbReference type="InterPro" id="IPR028325">
    <property type="entry name" value="VG_K_chnl"/>
</dbReference>
<evidence type="ECO:0000256" key="11">
    <source>
        <dbReference type="ARBA" id="ARBA00023136"/>
    </source>
</evidence>
<dbReference type="FunFam" id="1.10.287.70:FF:000005">
    <property type="entry name" value="potassium voltage-gated channel subfamily G member 1"/>
    <property type="match status" value="1"/>
</dbReference>
<keyword evidence="5 14" id="KW-0812">Transmembrane</keyword>
<evidence type="ECO:0000256" key="7">
    <source>
        <dbReference type="ARBA" id="ARBA00022882"/>
    </source>
</evidence>
<dbReference type="PRINTS" id="PR01494">
    <property type="entry name" value="KV9CHANNEL"/>
</dbReference>
<dbReference type="Proteomes" id="UP000242450">
    <property type="component" value="Chromosome 4"/>
</dbReference>
<dbReference type="GO" id="GO:0005251">
    <property type="term" value="F:delayed rectifier potassium channel activity"/>
    <property type="evidence" value="ECO:0007669"/>
    <property type="project" value="TreeGrafter"/>
</dbReference>
<sequence length="487" mass="54828">MPSRDRGLHAGHHPFRPCSPLSPFLSGPVEPPSIKGIYYRRARKVGALDASRTADLKKEMLVNVGGRRYLLPWSTLDEFPLSRLSKLRFCRSHEEIAQLCDDYDEDNQEFFFDRSPSAFGVIVSFLAAGKLVLLREMCVLSFQEELTYWGIAEASLEKCCLRTLLRKRAELAELRREEALQRQREAGRPAVHASRWGLFRSRLRETVENPQSGLPGKVFACLSILFVATTAGECSQKCYYIFIVETVCVAWFSLEFCLRFVQAQNKCQFFQGPLNIIDILAIFPYYVSLAVSDEPQEDGERPGGSSYLEKVGLALRVLRALRILYVMRLARHSLGLQTLGLTVRRCTREFGLLLLFLCVAITLFSPLVYVAENESGQVLEFTSIPASYWWAVISMTTVGYGDMVPSSVPGQMVALSSILSGILIMAFPATSIFHTFSHSYLELKKEQEELQARLRRLQNAATAGEHELLRDVSDLSLEGPALPIAYI</sequence>
<evidence type="ECO:0000256" key="14">
    <source>
        <dbReference type="SAM" id="Phobius"/>
    </source>
</evidence>
<dbReference type="AlphaFoldDB" id="A0A212DBQ2"/>
<dbReference type="GO" id="GO:0008076">
    <property type="term" value="C:voltage-gated potassium channel complex"/>
    <property type="evidence" value="ECO:0007669"/>
    <property type="project" value="InterPro"/>
</dbReference>
<keyword evidence="2" id="KW-0813">Transport</keyword>
<dbReference type="SUPFAM" id="SSF54695">
    <property type="entry name" value="POZ domain"/>
    <property type="match status" value="1"/>
</dbReference>
<evidence type="ECO:0000256" key="13">
    <source>
        <dbReference type="SAM" id="Coils"/>
    </source>
</evidence>
<evidence type="ECO:0008006" key="19">
    <source>
        <dbReference type="Google" id="ProtNLM"/>
    </source>
</evidence>
<keyword evidence="12" id="KW-0407">Ion channel</keyword>
<dbReference type="Pfam" id="PF02214">
    <property type="entry name" value="BTB_2"/>
    <property type="match status" value="1"/>
</dbReference>
<dbReference type="InterPro" id="IPR011333">
    <property type="entry name" value="SKP1/BTB/POZ_sf"/>
</dbReference>
<evidence type="ECO:0000256" key="6">
    <source>
        <dbReference type="ARBA" id="ARBA00022826"/>
    </source>
</evidence>
<keyword evidence="6" id="KW-0631">Potassium channel</keyword>
<dbReference type="SUPFAM" id="SSF81324">
    <property type="entry name" value="Voltage-gated potassium channels"/>
    <property type="match status" value="1"/>
</dbReference>
<dbReference type="PRINTS" id="PR01491">
    <property type="entry name" value="KVCHANNEL"/>
</dbReference>
<dbReference type="GO" id="GO:0001508">
    <property type="term" value="P:action potential"/>
    <property type="evidence" value="ECO:0007669"/>
    <property type="project" value="TreeGrafter"/>
</dbReference>
<dbReference type="InterPro" id="IPR003968">
    <property type="entry name" value="K_chnl_volt-dep_Kv"/>
</dbReference>
<protein>
    <recommendedName>
        <fullName evidence="19">KCNG4</fullName>
    </recommendedName>
</protein>
<dbReference type="InterPro" id="IPR027359">
    <property type="entry name" value="Volt_channel_dom_sf"/>
</dbReference>
<keyword evidence="18" id="KW-1185">Reference proteome</keyword>
<evidence type="ECO:0000313" key="18">
    <source>
        <dbReference type="Proteomes" id="UP000242450"/>
    </source>
</evidence>
<dbReference type="OrthoDB" id="296522at2759"/>
<dbReference type="PRINTS" id="PR00169">
    <property type="entry name" value="KCHANNEL"/>
</dbReference>
<dbReference type="Gene3D" id="3.30.710.10">
    <property type="entry name" value="Potassium Channel Kv1.1, Chain A"/>
    <property type="match status" value="1"/>
</dbReference>
<evidence type="ECO:0000256" key="9">
    <source>
        <dbReference type="ARBA" id="ARBA00022989"/>
    </source>
</evidence>
<evidence type="ECO:0000313" key="17">
    <source>
        <dbReference type="EMBL" id="OWK15564.1"/>
    </source>
</evidence>
<keyword evidence="3" id="KW-1003">Cell membrane</keyword>